<dbReference type="PANTHER" id="PTHR45628">
    <property type="entry name" value="VOLTAGE-DEPENDENT CALCIUM CHANNEL TYPE A SUBUNIT ALPHA-1"/>
    <property type="match status" value="1"/>
</dbReference>
<comment type="caution">
    <text evidence="16">The sequence shown here is derived from an EMBL/GenBank/DDBJ whole genome shotgun (WGS) entry which is preliminary data.</text>
</comment>
<comment type="subcellular location">
    <subcellularLocation>
        <location evidence="1">Membrane</location>
        <topology evidence="1">Multi-pass membrane protein</topology>
    </subcellularLocation>
</comment>
<sequence>MADSDVSYGFGTMEEQRQQAEGHTTAGLSDTLCAALKALLREEMDLATLRQKENMQALLLAQDQRLRAAMLPGIAAAAAAARARAASGEISYVTAQRSPRSPRSPQQWAWPVAQAPSHATDRVPPVRGQRSGRRGRQADISPEGESGTKSHPSPSASCASPSVSAAGTAPTCRTTNALLGGMPSPLSVDEEAPASPSARSAGRTAELTRVVSLNSRSPAGALEWRRHMRGHISSKISARKTGVDWMGWQRTCETLETFLGPLNTGREKRSKFWAERVVDSTGFEMLCSTAIVVNSIIIGLTLDAYVRAQMGEIESADPICFHITSSIVLAALLLEIVFRIFAKRWKYLFGKEWKWNITDVLLAAYSVIQLVVFQTYQPCFQIVRTVRLVRAVRAMSYVHIFRDIRLMLCSLSQSLVSLFSALVLLLSVIYLFSICFMHAAASYVREGGEEDVVEALRAHYGNLSLTMFTLLLAISNGADWKQMADPLGKIHWSFELLFIFYVLFVVIGVLNVLTSVFVERARELSRLDREMATQGELASQEVFLAEMRTIFEEVDDEEAGRITWQKFRDYLKNDRAQAFFATQQLDTSDAARLFSLLEQDEEGAVKIEEFALGCMRLRGPAKSSDVAALLKEARVQRRSARELRRIGAQLERLCRSLYFPDDGCALAGSVSASHTLRSTGHAQIVAI</sequence>
<dbReference type="InterPro" id="IPR005821">
    <property type="entry name" value="Ion_trans_dom"/>
</dbReference>
<feature type="domain" description="Ion transport" evidence="15">
    <location>
        <begin position="283"/>
        <end position="519"/>
    </location>
</feature>
<reference evidence="16" key="1">
    <citation type="submission" date="2023-10" db="EMBL/GenBank/DDBJ databases">
        <authorList>
            <person name="Chen Y."/>
            <person name="Shah S."/>
            <person name="Dougan E. K."/>
            <person name="Thang M."/>
            <person name="Chan C."/>
        </authorList>
    </citation>
    <scope>NUCLEOTIDE SEQUENCE [LARGE SCALE GENOMIC DNA]</scope>
</reference>
<keyword evidence="3" id="KW-0109">Calcium transport</keyword>
<evidence type="ECO:0000259" key="15">
    <source>
        <dbReference type="Pfam" id="PF00520"/>
    </source>
</evidence>
<keyword evidence="17" id="KW-1185">Reference proteome</keyword>
<evidence type="ECO:0000256" key="4">
    <source>
        <dbReference type="ARBA" id="ARBA00022673"/>
    </source>
</evidence>
<dbReference type="InterPro" id="IPR050599">
    <property type="entry name" value="VDCC_alpha-1_subunit"/>
</dbReference>
<feature type="transmembrane region" description="Helical" evidence="14">
    <location>
        <begin position="498"/>
        <end position="518"/>
    </location>
</feature>
<feature type="compositionally biased region" description="Low complexity" evidence="13">
    <location>
        <begin position="96"/>
        <end position="107"/>
    </location>
</feature>
<feature type="compositionally biased region" description="Low complexity" evidence="13">
    <location>
        <begin position="193"/>
        <end position="203"/>
    </location>
</feature>
<protein>
    <recommendedName>
        <fullName evidence="15">Ion transport domain-containing protein</fullName>
    </recommendedName>
</protein>
<name>A0ABN9UP53_9DINO</name>
<feature type="transmembrane region" description="Helical" evidence="14">
    <location>
        <begin position="460"/>
        <end position="478"/>
    </location>
</feature>
<evidence type="ECO:0000256" key="3">
    <source>
        <dbReference type="ARBA" id="ARBA00022568"/>
    </source>
</evidence>
<organism evidence="16 17">
    <name type="scientific">Prorocentrum cordatum</name>
    <dbReference type="NCBI Taxonomy" id="2364126"/>
    <lineage>
        <taxon>Eukaryota</taxon>
        <taxon>Sar</taxon>
        <taxon>Alveolata</taxon>
        <taxon>Dinophyceae</taxon>
        <taxon>Prorocentrales</taxon>
        <taxon>Prorocentraceae</taxon>
        <taxon>Prorocentrum</taxon>
    </lineage>
</organism>
<keyword evidence="5 14" id="KW-0812">Transmembrane</keyword>
<accession>A0ABN9UP53</accession>
<evidence type="ECO:0000256" key="14">
    <source>
        <dbReference type="SAM" id="Phobius"/>
    </source>
</evidence>
<proteinExistence type="predicted"/>
<evidence type="ECO:0000256" key="6">
    <source>
        <dbReference type="ARBA" id="ARBA00022837"/>
    </source>
</evidence>
<dbReference type="InterPro" id="IPR011992">
    <property type="entry name" value="EF-hand-dom_pair"/>
</dbReference>
<evidence type="ECO:0000256" key="13">
    <source>
        <dbReference type="SAM" id="MobiDB-lite"/>
    </source>
</evidence>
<evidence type="ECO:0000256" key="10">
    <source>
        <dbReference type="ARBA" id="ARBA00023136"/>
    </source>
</evidence>
<keyword evidence="12" id="KW-0407">Ion channel</keyword>
<evidence type="ECO:0000313" key="17">
    <source>
        <dbReference type="Proteomes" id="UP001189429"/>
    </source>
</evidence>
<evidence type="ECO:0000256" key="7">
    <source>
        <dbReference type="ARBA" id="ARBA00022882"/>
    </source>
</evidence>
<evidence type="ECO:0000256" key="12">
    <source>
        <dbReference type="ARBA" id="ARBA00023303"/>
    </source>
</evidence>
<dbReference type="Gene3D" id="1.10.238.10">
    <property type="entry name" value="EF-hand"/>
    <property type="match status" value="1"/>
</dbReference>
<feature type="transmembrane region" description="Helical" evidence="14">
    <location>
        <begin position="415"/>
        <end position="439"/>
    </location>
</feature>
<dbReference type="InterPro" id="IPR027359">
    <property type="entry name" value="Volt_channel_dom_sf"/>
</dbReference>
<dbReference type="Proteomes" id="UP001189429">
    <property type="component" value="Unassembled WGS sequence"/>
</dbReference>
<keyword evidence="4" id="KW-0107">Calcium channel</keyword>
<dbReference type="Gene3D" id="1.20.120.350">
    <property type="entry name" value="Voltage-gated potassium channels. Chain C"/>
    <property type="match status" value="1"/>
</dbReference>
<keyword evidence="9" id="KW-0406">Ion transport</keyword>
<dbReference type="Gene3D" id="1.10.287.70">
    <property type="match status" value="1"/>
</dbReference>
<keyword evidence="2" id="KW-0813">Transport</keyword>
<evidence type="ECO:0000256" key="5">
    <source>
        <dbReference type="ARBA" id="ARBA00022692"/>
    </source>
</evidence>
<feature type="compositionally biased region" description="Low complexity" evidence="13">
    <location>
        <begin position="150"/>
        <end position="166"/>
    </location>
</feature>
<evidence type="ECO:0000256" key="8">
    <source>
        <dbReference type="ARBA" id="ARBA00022989"/>
    </source>
</evidence>
<evidence type="ECO:0000256" key="11">
    <source>
        <dbReference type="ARBA" id="ARBA00023180"/>
    </source>
</evidence>
<dbReference type="PANTHER" id="PTHR45628:SF7">
    <property type="entry name" value="VOLTAGE-DEPENDENT CALCIUM CHANNEL TYPE A SUBUNIT ALPHA-1"/>
    <property type="match status" value="1"/>
</dbReference>
<feature type="transmembrane region" description="Helical" evidence="14">
    <location>
        <begin position="321"/>
        <end position="341"/>
    </location>
</feature>
<gene>
    <name evidence="16" type="ORF">PCOR1329_LOCUS49170</name>
</gene>
<feature type="region of interest" description="Disordered" evidence="13">
    <location>
        <begin position="95"/>
        <end position="203"/>
    </location>
</feature>
<keyword evidence="7" id="KW-0851">Voltage-gated channel</keyword>
<keyword evidence="10 14" id="KW-0472">Membrane</keyword>
<evidence type="ECO:0000256" key="9">
    <source>
        <dbReference type="ARBA" id="ARBA00023065"/>
    </source>
</evidence>
<evidence type="ECO:0000256" key="1">
    <source>
        <dbReference type="ARBA" id="ARBA00004141"/>
    </source>
</evidence>
<keyword evidence="6" id="KW-0106">Calcium</keyword>
<keyword evidence="11" id="KW-0325">Glycoprotein</keyword>
<dbReference type="EMBL" id="CAUYUJ010015948">
    <property type="protein sequence ID" value="CAK0860108.1"/>
    <property type="molecule type" value="Genomic_DNA"/>
</dbReference>
<evidence type="ECO:0000256" key="2">
    <source>
        <dbReference type="ARBA" id="ARBA00022448"/>
    </source>
</evidence>
<keyword evidence="8 14" id="KW-1133">Transmembrane helix</keyword>
<evidence type="ECO:0000313" key="16">
    <source>
        <dbReference type="EMBL" id="CAK0860108.1"/>
    </source>
</evidence>
<dbReference type="SUPFAM" id="SSF81324">
    <property type="entry name" value="Voltage-gated potassium channels"/>
    <property type="match status" value="1"/>
</dbReference>
<dbReference type="SUPFAM" id="SSF47473">
    <property type="entry name" value="EF-hand"/>
    <property type="match status" value="1"/>
</dbReference>
<dbReference type="Pfam" id="PF00520">
    <property type="entry name" value="Ion_trans"/>
    <property type="match status" value="1"/>
</dbReference>